<comment type="caution">
    <text evidence="3">The sequence shown here is derived from an EMBL/GenBank/DDBJ whole genome shotgun (WGS) entry which is preliminary data.</text>
</comment>
<dbReference type="InterPro" id="IPR050447">
    <property type="entry name" value="Erg6_SMT_methyltransf"/>
</dbReference>
<dbReference type="InterPro" id="IPR029063">
    <property type="entry name" value="SAM-dependent_MTases_sf"/>
</dbReference>
<dbReference type="Gene3D" id="3.40.50.150">
    <property type="entry name" value="Vaccinia Virus protein VP39"/>
    <property type="match status" value="1"/>
</dbReference>
<dbReference type="SUPFAM" id="SSF53335">
    <property type="entry name" value="S-adenosyl-L-methionine-dependent methyltransferases"/>
    <property type="match status" value="1"/>
</dbReference>
<dbReference type="CDD" id="cd02440">
    <property type="entry name" value="AdoMet_MTases"/>
    <property type="match status" value="1"/>
</dbReference>
<dbReference type="InterPro" id="IPR013216">
    <property type="entry name" value="Methyltransf_11"/>
</dbReference>
<organism evidence="3 4">
    <name type="scientific">Marine Group III euryarchaeote CG-Epi2</name>
    <dbReference type="NCBI Taxonomy" id="1888996"/>
    <lineage>
        <taxon>Archaea</taxon>
        <taxon>Methanobacteriati</taxon>
        <taxon>Thermoplasmatota</taxon>
        <taxon>Thermoplasmata</taxon>
        <taxon>Candidatus Thermoprofundales</taxon>
    </lineage>
</organism>
<dbReference type="EMBL" id="MIYZ01000011">
    <property type="protein sequence ID" value="OIR22624.1"/>
    <property type="molecule type" value="Genomic_DNA"/>
</dbReference>
<evidence type="ECO:0000313" key="4">
    <source>
        <dbReference type="Proteomes" id="UP000183615"/>
    </source>
</evidence>
<dbReference type="Pfam" id="PF08241">
    <property type="entry name" value="Methyltransf_11"/>
    <property type="match status" value="1"/>
</dbReference>
<protein>
    <recommendedName>
        <fullName evidence="2">Methyltransferase type 11 domain-containing protein</fullName>
    </recommendedName>
</protein>
<dbReference type="Proteomes" id="UP000183615">
    <property type="component" value="Unassembled WGS sequence"/>
</dbReference>
<dbReference type="GO" id="GO:0008757">
    <property type="term" value="F:S-adenosylmethionine-dependent methyltransferase activity"/>
    <property type="evidence" value="ECO:0007669"/>
    <property type="project" value="InterPro"/>
</dbReference>
<proteinExistence type="predicted"/>
<keyword evidence="1" id="KW-0808">Transferase</keyword>
<evidence type="ECO:0000256" key="1">
    <source>
        <dbReference type="ARBA" id="ARBA00022679"/>
    </source>
</evidence>
<dbReference type="PANTHER" id="PTHR44068">
    <property type="entry name" value="ZGC:194242"/>
    <property type="match status" value="1"/>
</dbReference>
<dbReference type="AlphaFoldDB" id="A0A1J5U2H4"/>
<sequence length="183" mass="20564">MAPSFADGHSKMYKPLNLKSGDHILEVGVGTGISLRNIPDFVEVDAIDYSEPMLVKARKRQEKGDFAAKINFQQMDAHVLEFKDNTFDHTVVAHTLAVVAEPEVVLREIIRVTKSSGLIVIVNHYKDKKGIIGTIWNPFRKRLGLGKHVDFKQIIGNCGLELLSEERVNKFTTHSRMLVCKVP</sequence>
<dbReference type="PANTHER" id="PTHR44068:SF11">
    <property type="entry name" value="GERANYL DIPHOSPHATE 2-C-METHYLTRANSFERASE"/>
    <property type="match status" value="1"/>
</dbReference>
<gene>
    <name evidence="3" type="ORF">BET99_04125</name>
</gene>
<name>A0A1J5U2H4_9ARCH</name>
<evidence type="ECO:0000313" key="3">
    <source>
        <dbReference type="EMBL" id="OIR22624.1"/>
    </source>
</evidence>
<reference evidence="3 4" key="1">
    <citation type="submission" date="2016-08" db="EMBL/GenBank/DDBJ databases">
        <title>New Insights into Marine Group III Euryarchaeota, from dark to light.</title>
        <authorList>
            <person name="Haro-Moreno J.M."/>
            <person name="Rodriguez-Valera F."/>
            <person name="Lopez-Garcia P."/>
            <person name="Moreira D."/>
            <person name="Martin-Cuadrado A.B."/>
        </authorList>
    </citation>
    <scope>NUCLEOTIDE SEQUENCE [LARGE SCALE GENOMIC DNA]</scope>
    <source>
        <strain evidence="3">CG-Epi2</strain>
    </source>
</reference>
<evidence type="ECO:0000259" key="2">
    <source>
        <dbReference type="Pfam" id="PF08241"/>
    </source>
</evidence>
<feature type="domain" description="Methyltransferase type 11" evidence="2">
    <location>
        <begin position="25"/>
        <end position="121"/>
    </location>
</feature>
<accession>A0A1J5U2H4</accession>